<dbReference type="KEGG" id="sid:M164_1342"/>
<evidence type="ECO:0000313" key="1">
    <source>
        <dbReference type="EMBL" id="ACR41948.1"/>
    </source>
</evidence>
<dbReference type="EMBL" id="CP001402">
    <property type="protein sequence ID" value="ACR41948.1"/>
    <property type="molecule type" value="Genomic_DNA"/>
</dbReference>
<evidence type="ECO:0000313" key="2">
    <source>
        <dbReference type="Proteomes" id="UP000001479"/>
    </source>
</evidence>
<dbReference type="RefSeq" id="WP_012735939.1">
    <property type="nucleotide sequence ID" value="NC_012726.1"/>
</dbReference>
<dbReference type="HOGENOM" id="CLU_145827_0_0_2"/>
<accession>C4KH84</accession>
<protein>
    <submittedName>
        <fullName evidence="1">Uncharacterized protein</fullName>
    </submittedName>
</protein>
<proteinExistence type="predicted"/>
<reference evidence="1 2" key="1">
    <citation type="journal article" date="2009" name="Proc. Natl. Acad. Sci. U.S.A.">
        <title>Biogeography of the Sulfolobus islandicus pan-genome.</title>
        <authorList>
            <person name="Reno M.L."/>
            <person name="Held N.L."/>
            <person name="Fields C.J."/>
            <person name="Burke P.V."/>
            <person name="Whitaker R.J."/>
        </authorList>
    </citation>
    <scope>NUCLEOTIDE SEQUENCE [LARGE SCALE GENOMIC DNA]</scope>
    <source>
        <strain evidence="2">M.16.4 / Kamchatka #3</strain>
    </source>
</reference>
<dbReference type="Proteomes" id="UP000001479">
    <property type="component" value="Chromosome"/>
</dbReference>
<dbReference type="GeneID" id="84061666"/>
<name>C4KH84_SACI6</name>
<gene>
    <name evidence="1" type="ordered locus">M164_1342</name>
</gene>
<dbReference type="AlphaFoldDB" id="C4KH84"/>
<sequence>MVVIKKKKENRIYKSYEKKNGKKSIKYVYLASKKAVFLVTGKPRESKYSYGVPVIPLHGYYKSDGKSYTAKELSDYYVVLNLDKDDGLIDAINEGVKIIVIGYSEDDVLVTGEEE</sequence>
<organism evidence="1 2">
    <name type="scientific">Saccharolobus islandicus (strain M.16.4 / Kamchatka #3)</name>
    <name type="common">Sulfolobus islandicus</name>
    <dbReference type="NCBI Taxonomy" id="426118"/>
    <lineage>
        <taxon>Archaea</taxon>
        <taxon>Thermoproteota</taxon>
        <taxon>Thermoprotei</taxon>
        <taxon>Sulfolobales</taxon>
        <taxon>Sulfolobaceae</taxon>
        <taxon>Saccharolobus</taxon>
    </lineage>
</organism>